<dbReference type="GO" id="GO:0032259">
    <property type="term" value="P:methylation"/>
    <property type="evidence" value="ECO:0007669"/>
    <property type="project" value="UniProtKB-KW"/>
</dbReference>
<dbReference type="PANTHER" id="PTHR47816:SF4">
    <property type="entry name" value="RIBOSOMAL RNA SMALL SUBUNIT METHYLTRANSFERASE C"/>
    <property type="match status" value="1"/>
</dbReference>
<evidence type="ECO:0000259" key="3">
    <source>
        <dbReference type="Pfam" id="PF05175"/>
    </source>
</evidence>
<dbReference type="Gene3D" id="3.40.50.150">
    <property type="entry name" value="Vaccinia Virus protein VP39"/>
    <property type="match status" value="1"/>
</dbReference>
<dbReference type="RefSeq" id="WP_090796839.1">
    <property type="nucleotide sequence ID" value="NZ_FMYI01000010.1"/>
</dbReference>
<dbReference type="CDD" id="cd02440">
    <property type="entry name" value="AdoMet_MTases"/>
    <property type="match status" value="1"/>
</dbReference>
<keyword evidence="2 4" id="KW-0808">Transferase</keyword>
<reference evidence="5" key="1">
    <citation type="submission" date="2016-09" db="EMBL/GenBank/DDBJ databases">
        <authorList>
            <person name="Varghese N."/>
            <person name="Submissions S."/>
        </authorList>
    </citation>
    <scope>NUCLEOTIDE SEQUENCE [LARGE SCALE GENOMIC DNA]</scope>
    <source>
        <strain evidence="5">S5</strain>
    </source>
</reference>
<protein>
    <submittedName>
        <fullName evidence="4">16S rRNA (Guanine1207-N2)-methyltransferase</fullName>
    </submittedName>
</protein>
<dbReference type="AlphaFoldDB" id="A0A1G6MBP0"/>
<dbReference type="Pfam" id="PF05175">
    <property type="entry name" value="MTS"/>
    <property type="match status" value="1"/>
</dbReference>
<dbReference type="SUPFAM" id="SSF53335">
    <property type="entry name" value="S-adenosyl-L-methionine-dependent methyltransferases"/>
    <property type="match status" value="1"/>
</dbReference>
<dbReference type="Proteomes" id="UP000242949">
    <property type="component" value="Unassembled WGS sequence"/>
</dbReference>
<dbReference type="PANTHER" id="PTHR47816">
    <property type="entry name" value="RIBOSOMAL RNA SMALL SUBUNIT METHYLTRANSFERASE C"/>
    <property type="match status" value="1"/>
</dbReference>
<evidence type="ECO:0000313" key="4">
    <source>
        <dbReference type="EMBL" id="SDC52355.1"/>
    </source>
</evidence>
<evidence type="ECO:0000256" key="1">
    <source>
        <dbReference type="ARBA" id="ARBA00022603"/>
    </source>
</evidence>
<evidence type="ECO:0000313" key="5">
    <source>
        <dbReference type="Proteomes" id="UP000242949"/>
    </source>
</evidence>
<dbReference type="InterPro" id="IPR007848">
    <property type="entry name" value="Small_mtfrase_dom"/>
</dbReference>
<dbReference type="InterPro" id="IPR029063">
    <property type="entry name" value="SAM-dependent_MTases_sf"/>
</dbReference>
<organism evidence="4 5">
    <name type="scientific">Pelagirhabdus alkalitolerans</name>
    <dbReference type="NCBI Taxonomy" id="1612202"/>
    <lineage>
        <taxon>Bacteria</taxon>
        <taxon>Bacillati</taxon>
        <taxon>Bacillota</taxon>
        <taxon>Bacilli</taxon>
        <taxon>Bacillales</taxon>
        <taxon>Bacillaceae</taxon>
        <taxon>Pelagirhabdus</taxon>
    </lineage>
</organism>
<accession>A0A1G6MBP0</accession>
<name>A0A1G6MBP0_9BACI</name>
<evidence type="ECO:0000256" key="2">
    <source>
        <dbReference type="ARBA" id="ARBA00022679"/>
    </source>
</evidence>
<dbReference type="OrthoDB" id="9764961at2"/>
<dbReference type="GO" id="GO:0008757">
    <property type="term" value="F:S-adenosylmethionine-dependent methyltransferase activity"/>
    <property type="evidence" value="ECO:0007669"/>
    <property type="project" value="InterPro"/>
</dbReference>
<proteinExistence type="predicted"/>
<dbReference type="STRING" id="1612202.SAMN05421734_11076"/>
<dbReference type="EMBL" id="FMYI01000010">
    <property type="protein sequence ID" value="SDC52355.1"/>
    <property type="molecule type" value="Genomic_DNA"/>
</dbReference>
<feature type="domain" description="Methyltransferase small" evidence="3">
    <location>
        <begin position="27"/>
        <end position="195"/>
    </location>
</feature>
<dbReference type="InterPro" id="IPR046977">
    <property type="entry name" value="RsmC/RlmG"/>
</dbReference>
<keyword evidence="1 4" id="KW-0489">Methyltransferase</keyword>
<gene>
    <name evidence="4" type="ORF">SAMN05421734_11076</name>
</gene>
<keyword evidence="5" id="KW-1185">Reference proteome</keyword>
<sequence length="201" mass="22073">MSEQYFTGKPQIESHPETWSYALRGVNMTFTSDRGVFSKGGVDFGSRLLIETFSAPDLEGAFVDLGCGYGPIGLALAKVYPNRQVVMADVNHRAIDLAIKNKEANRIENVEICVSDGFSNITTNAISAVLTNPPIRAGKQVVHQLLEESYEKLLPEGELWVVIQKKQGASSAVKKLETLFSEVSVVKKDKGYHIIRAVKTS</sequence>